<dbReference type="InterPro" id="IPR007419">
    <property type="entry name" value="BFD-like_2Fe2S-bd_dom"/>
</dbReference>
<dbReference type="InterPro" id="IPR041854">
    <property type="entry name" value="BFD-like_2Fe2S-bd_dom_sf"/>
</dbReference>
<dbReference type="EMBL" id="OAOP01000003">
    <property type="protein sequence ID" value="SNX69464.1"/>
    <property type="molecule type" value="Genomic_DNA"/>
</dbReference>
<dbReference type="SUPFAM" id="SSF51905">
    <property type="entry name" value="FAD/NAD(P)-binding domain"/>
    <property type="match status" value="1"/>
</dbReference>
<dbReference type="Pfam" id="PF01266">
    <property type="entry name" value="DAO"/>
    <property type="match status" value="1"/>
</dbReference>
<organism evidence="3 4">
    <name type="scientific">Bacillus oleivorans</name>
    <dbReference type="NCBI Taxonomy" id="1448271"/>
    <lineage>
        <taxon>Bacteria</taxon>
        <taxon>Bacillati</taxon>
        <taxon>Bacillota</taxon>
        <taxon>Bacilli</taxon>
        <taxon>Bacillales</taxon>
        <taxon>Bacillaceae</taxon>
        <taxon>Bacillus</taxon>
    </lineage>
</organism>
<dbReference type="Gene3D" id="1.10.10.1100">
    <property type="entry name" value="BFD-like [2Fe-2S]-binding domain"/>
    <property type="match status" value="1"/>
</dbReference>
<dbReference type="Gene3D" id="3.50.50.60">
    <property type="entry name" value="FAD/NAD(P)-binding domain"/>
    <property type="match status" value="1"/>
</dbReference>
<dbReference type="InterPro" id="IPR006076">
    <property type="entry name" value="FAD-dep_OxRdtase"/>
</dbReference>
<dbReference type="RefSeq" id="WP_245855678.1">
    <property type="nucleotide sequence ID" value="NZ_JBEPMQ010000002.1"/>
</dbReference>
<gene>
    <name evidence="3" type="ORF">SAMN05877753_10366</name>
</gene>
<dbReference type="Pfam" id="PF04324">
    <property type="entry name" value="Fer2_BFD"/>
    <property type="match status" value="1"/>
</dbReference>
<dbReference type="AlphaFoldDB" id="A0A285CPL8"/>
<evidence type="ECO:0000313" key="3">
    <source>
        <dbReference type="EMBL" id="SNX69464.1"/>
    </source>
</evidence>
<dbReference type="InterPro" id="IPR052745">
    <property type="entry name" value="G3P_Oxidase/Oxidoreductase"/>
</dbReference>
<dbReference type="Gene3D" id="3.30.9.10">
    <property type="entry name" value="D-Amino Acid Oxidase, subunit A, domain 2"/>
    <property type="match status" value="1"/>
</dbReference>
<dbReference type="InterPro" id="IPR036188">
    <property type="entry name" value="FAD/NAD-bd_sf"/>
</dbReference>
<protein>
    <submittedName>
        <fullName evidence="3">Glycerol-3-phosphate dehydrogenase</fullName>
    </submittedName>
</protein>
<reference evidence="3 4" key="1">
    <citation type="submission" date="2017-08" db="EMBL/GenBank/DDBJ databases">
        <authorList>
            <person name="de Groot N.N."/>
        </authorList>
    </citation>
    <scope>NUCLEOTIDE SEQUENCE [LARGE SCALE GENOMIC DNA]</scope>
    <source>
        <strain evidence="3 4">JC228</strain>
    </source>
</reference>
<evidence type="ECO:0000313" key="4">
    <source>
        <dbReference type="Proteomes" id="UP000219546"/>
    </source>
</evidence>
<keyword evidence="4" id="KW-1185">Reference proteome</keyword>
<accession>A0A285CPL8</accession>
<name>A0A285CPL8_9BACI</name>
<dbReference type="CDD" id="cd19946">
    <property type="entry name" value="GlpA-like_Fer2_BFD-like"/>
    <property type="match status" value="1"/>
</dbReference>
<feature type="domain" description="BFD-like [2Fe-2S]-binding" evidence="2">
    <location>
        <begin position="386"/>
        <end position="440"/>
    </location>
</feature>
<dbReference type="PANTHER" id="PTHR42720">
    <property type="entry name" value="GLYCEROL-3-PHOSPHATE DEHYDROGENASE"/>
    <property type="match status" value="1"/>
</dbReference>
<sequence length="461" mass="49926">MNTRDVVVIGGGVVGTAILKELAIYDLKCTLLEKQPDVCEGTSKANSGIIHTGFDAKPGSIEAECLRISRNEWPSAIENLKIPFIPCGATMVATSEEEADIIKNKYIPNAEANGVQVQWIEKEEVLEANPGLTENVLGGLLIPGEAVADPFWATRAFAEISVLNGAEVKLNSGVIDIQPTSDDLFEITTESGEKIVTRYIVNAAGLWSDEIAKMVGDTSFEITPRKGQFVLTEEEVSISQIILPVPTAKSKGTLVSPVVFGGFLLGPTAEDQKDKWDRSTTEEGIQYVKEQCDKLVPGVSAYPSIRQFSGVRAVCSEGDFVIRPATTNKHLVHAAGIRSTGLSASLGIAKLIIKELEKVGLEFVEKENYETELPELFGDDEENGEIICLCRSITKREIVDALKRPVPANTIDAVKRRTGAILGECQGNCCIPKIIDLIKEHTDNVKIEKGLQGSYLGSRGK</sequence>
<proteinExistence type="predicted"/>
<feature type="domain" description="FAD dependent oxidoreductase" evidence="1">
    <location>
        <begin position="5"/>
        <end position="353"/>
    </location>
</feature>
<evidence type="ECO:0000259" key="1">
    <source>
        <dbReference type="Pfam" id="PF01266"/>
    </source>
</evidence>
<dbReference type="PANTHER" id="PTHR42720:SF1">
    <property type="entry name" value="GLYCEROL 3-PHOSPHATE OXIDASE"/>
    <property type="match status" value="1"/>
</dbReference>
<dbReference type="Proteomes" id="UP000219546">
    <property type="component" value="Unassembled WGS sequence"/>
</dbReference>
<evidence type="ECO:0000259" key="2">
    <source>
        <dbReference type="Pfam" id="PF04324"/>
    </source>
</evidence>
<dbReference type="SUPFAM" id="SSF54373">
    <property type="entry name" value="FAD-linked reductases, C-terminal domain"/>
    <property type="match status" value="1"/>
</dbReference>